<protein>
    <submittedName>
        <fullName evidence="1">Uncharacterized protein</fullName>
    </submittedName>
</protein>
<dbReference type="EMBL" id="JABCIY010000164">
    <property type="protein sequence ID" value="KAF7191038.1"/>
    <property type="molecule type" value="Genomic_DNA"/>
</dbReference>
<keyword evidence="2" id="KW-1185">Reference proteome</keyword>
<reference evidence="1" key="1">
    <citation type="submission" date="2020-04" db="EMBL/GenBank/DDBJ databases">
        <title>Draft genome resource of the tomato pathogen Pseudocercospora fuligena.</title>
        <authorList>
            <person name="Zaccaron A."/>
        </authorList>
    </citation>
    <scope>NUCLEOTIDE SEQUENCE</scope>
    <source>
        <strain evidence="1">PF001</strain>
    </source>
</reference>
<name>A0A8H6VG33_9PEZI</name>
<dbReference type="AlphaFoldDB" id="A0A8H6VG33"/>
<accession>A0A8H6VG33</accession>
<evidence type="ECO:0000313" key="2">
    <source>
        <dbReference type="Proteomes" id="UP000660729"/>
    </source>
</evidence>
<dbReference type="OrthoDB" id="3630523at2759"/>
<gene>
    <name evidence="1" type="ORF">HII31_07662</name>
</gene>
<dbReference type="Proteomes" id="UP000660729">
    <property type="component" value="Unassembled WGS sequence"/>
</dbReference>
<comment type="caution">
    <text evidence="1">The sequence shown here is derived from an EMBL/GenBank/DDBJ whole genome shotgun (WGS) entry which is preliminary data.</text>
</comment>
<proteinExistence type="predicted"/>
<organism evidence="1 2">
    <name type="scientific">Pseudocercospora fuligena</name>
    <dbReference type="NCBI Taxonomy" id="685502"/>
    <lineage>
        <taxon>Eukaryota</taxon>
        <taxon>Fungi</taxon>
        <taxon>Dikarya</taxon>
        <taxon>Ascomycota</taxon>
        <taxon>Pezizomycotina</taxon>
        <taxon>Dothideomycetes</taxon>
        <taxon>Dothideomycetidae</taxon>
        <taxon>Mycosphaerellales</taxon>
        <taxon>Mycosphaerellaceae</taxon>
        <taxon>Pseudocercospora</taxon>
    </lineage>
</organism>
<sequence>MPRLDWNHYQLYFDQKQKTLSEAISVGIHRAYENSDKDKTCKDTVLELLKFIIEKYEEDPKKISGLIATRAAKAKTQLEADIMMGISTSMSLYGCIGSDADADKVGLFLWVFKRLVAAAERDTMDGKEGVEEN</sequence>
<evidence type="ECO:0000313" key="1">
    <source>
        <dbReference type="EMBL" id="KAF7191038.1"/>
    </source>
</evidence>